<accession>A0A502F880</accession>
<feature type="signal peptide" evidence="2">
    <location>
        <begin position="1"/>
        <end position="23"/>
    </location>
</feature>
<dbReference type="InterPro" id="IPR045500">
    <property type="entry name" value="DUF6491"/>
</dbReference>
<keyword evidence="2" id="KW-0732">Signal</keyword>
<dbReference type="OrthoDB" id="5954118at2"/>
<comment type="caution">
    <text evidence="3">The sequence shown here is derived from an EMBL/GenBank/DDBJ whole genome shotgun (WGS) entry which is preliminary data.</text>
</comment>
<proteinExistence type="predicted"/>
<dbReference type="Pfam" id="PF20101">
    <property type="entry name" value="DUF6491"/>
    <property type="match status" value="1"/>
</dbReference>
<feature type="region of interest" description="Disordered" evidence="1">
    <location>
        <begin position="131"/>
        <end position="150"/>
    </location>
</feature>
<dbReference type="Proteomes" id="UP000319486">
    <property type="component" value="Unassembled WGS sequence"/>
</dbReference>
<evidence type="ECO:0008006" key="5">
    <source>
        <dbReference type="Google" id="ProtNLM"/>
    </source>
</evidence>
<evidence type="ECO:0000313" key="4">
    <source>
        <dbReference type="Proteomes" id="UP000319486"/>
    </source>
</evidence>
<dbReference type="EMBL" id="RCZO01000010">
    <property type="protein sequence ID" value="TPG05422.1"/>
    <property type="molecule type" value="Genomic_DNA"/>
</dbReference>
<feature type="chain" id="PRO_5030107334" description="DUF3617 family protein" evidence="2">
    <location>
        <begin position="24"/>
        <end position="150"/>
    </location>
</feature>
<gene>
    <name evidence="3" type="ORF">EAH88_15820</name>
</gene>
<reference evidence="3 4" key="1">
    <citation type="journal article" date="2019" name="Environ. Microbiol.">
        <title>Species interactions and distinct microbial communities in high Arctic permafrost affected cryosols are associated with the CH4 and CO2 gas fluxes.</title>
        <authorList>
            <person name="Altshuler I."/>
            <person name="Hamel J."/>
            <person name="Turney S."/>
            <person name="Magnuson E."/>
            <person name="Levesque R."/>
            <person name="Greer C."/>
            <person name="Whyte L.G."/>
        </authorList>
    </citation>
    <scope>NUCLEOTIDE SEQUENCE [LARGE SCALE GENOMIC DNA]</scope>
    <source>
        <strain evidence="3 4">S13Y</strain>
    </source>
</reference>
<organism evidence="3 4">
    <name type="scientific">Rhodanobacter glycinis</name>
    <dbReference type="NCBI Taxonomy" id="582702"/>
    <lineage>
        <taxon>Bacteria</taxon>
        <taxon>Pseudomonadati</taxon>
        <taxon>Pseudomonadota</taxon>
        <taxon>Gammaproteobacteria</taxon>
        <taxon>Lysobacterales</taxon>
        <taxon>Rhodanobacteraceae</taxon>
        <taxon>Rhodanobacter</taxon>
    </lineage>
</organism>
<sequence length="150" mass="15781">MKIIATTLLLVLAMGASAGTVQASETAAARSPLPAADCIDTTQINEWHIVDARTAIVRTGPKRYLVTLQSACPRLGMAPAGLIFRPNPSNAAVNQGRICGETGETVRSHNQPPCAVESVSKIDKARFDEMSARAKHHGSGADQPTAMPAH</sequence>
<dbReference type="RefSeq" id="WP_140654499.1">
    <property type="nucleotide sequence ID" value="NZ_RCZB01000007.1"/>
</dbReference>
<evidence type="ECO:0000256" key="1">
    <source>
        <dbReference type="SAM" id="MobiDB-lite"/>
    </source>
</evidence>
<dbReference type="AlphaFoldDB" id="A0A502F880"/>
<evidence type="ECO:0000313" key="3">
    <source>
        <dbReference type="EMBL" id="TPG05422.1"/>
    </source>
</evidence>
<keyword evidence="4" id="KW-1185">Reference proteome</keyword>
<name>A0A502F880_9GAMM</name>
<protein>
    <recommendedName>
        <fullName evidence="5">DUF3617 family protein</fullName>
    </recommendedName>
</protein>
<evidence type="ECO:0000256" key="2">
    <source>
        <dbReference type="SAM" id="SignalP"/>
    </source>
</evidence>